<keyword evidence="4" id="KW-1185">Reference proteome</keyword>
<dbReference type="Proteomes" id="UP000198906">
    <property type="component" value="Unassembled WGS sequence"/>
</dbReference>
<reference evidence="2" key="1">
    <citation type="submission" date="2016-06" db="EMBL/GenBank/DDBJ databases">
        <authorList>
            <person name="Kjaerup R.B."/>
            <person name="Dalgaard T.S."/>
            <person name="Juul-Madsen H.R."/>
        </authorList>
    </citation>
    <scope>NUCLEOTIDE SEQUENCE [LARGE SCALE GENOMIC DNA]</scope>
    <source>
        <strain evidence="2">DSM 46123</strain>
    </source>
</reference>
<dbReference type="EMBL" id="FMHU01000002">
    <property type="protein sequence ID" value="SCL21575.1"/>
    <property type="molecule type" value="Genomic_DNA"/>
</dbReference>
<dbReference type="AlphaFoldDB" id="A0A1C6RWM4"/>
<sequence>MHRNSRTHSQIQTTRNALGILAAVLGAAAFAVGAHLYGLQARDRAAAAQREAQRHQAEAAALRDELARVRHTDTVQPGRVHVDMELMGMDPEVAAAARRIHERLTKSNSSSR</sequence>
<dbReference type="EMBL" id="FMHU01000002">
    <property type="protein sequence ID" value="SCL21786.1"/>
    <property type="molecule type" value="Genomic_DNA"/>
</dbReference>
<dbReference type="RefSeq" id="WP_091459252.1">
    <property type="nucleotide sequence ID" value="NZ_FMHU01000002.1"/>
</dbReference>
<reference evidence="4" key="2">
    <citation type="submission" date="2016-06" db="EMBL/GenBank/DDBJ databases">
        <authorList>
            <person name="Varghese N."/>
        </authorList>
    </citation>
    <scope>NUCLEOTIDE SEQUENCE [LARGE SCALE GENOMIC DNA]</scope>
    <source>
        <strain evidence="4">DSM 46123</strain>
    </source>
</reference>
<evidence type="ECO:0000313" key="4">
    <source>
        <dbReference type="Proteomes" id="UP000198906"/>
    </source>
</evidence>
<gene>
    <name evidence="2" type="ORF">GA0074694_3075</name>
    <name evidence="3" type="ORF">GA0074694_3147</name>
</gene>
<protein>
    <submittedName>
        <fullName evidence="2">Uncharacterized protein</fullName>
    </submittedName>
</protein>
<accession>A0A1C6RWM4</accession>
<evidence type="ECO:0000256" key="1">
    <source>
        <dbReference type="SAM" id="Coils"/>
    </source>
</evidence>
<organism evidence="2 4">
    <name type="scientific">Micromonospora inyonensis</name>
    <dbReference type="NCBI Taxonomy" id="47866"/>
    <lineage>
        <taxon>Bacteria</taxon>
        <taxon>Bacillati</taxon>
        <taxon>Actinomycetota</taxon>
        <taxon>Actinomycetes</taxon>
        <taxon>Micromonosporales</taxon>
        <taxon>Micromonosporaceae</taxon>
        <taxon>Micromonospora</taxon>
    </lineage>
</organism>
<name>A0A1C6RWM4_9ACTN</name>
<proteinExistence type="predicted"/>
<evidence type="ECO:0000313" key="2">
    <source>
        <dbReference type="EMBL" id="SCL21575.1"/>
    </source>
</evidence>
<keyword evidence="1" id="KW-0175">Coiled coil</keyword>
<evidence type="ECO:0000313" key="3">
    <source>
        <dbReference type="EMBL" id="SCL21786.1"/>
    </source>
</evidence>
<feature type="coiled-coil region" evidence="1">
    <location>
        <begin position="45"/>
        <end position="72"/>
    </location>
</feature>